<evidence type="ECO:0000313" key="3">
    <source>
        <dbReference type="Proteomes" id="UP000245974"/>
    </source>
</evidence>
<dbReference type="SMART" id="SM00880">
    <property type="entry name" value="CHAD"/>
    <property type="match status" value="1"/>
</dbReference>
<name>A0A2U3N154_9GAMM</name>
<dbReference type="OrthoDB" id="3034217at2"/>
<dbReference type="EMBL" id="OOGT01000128">
    <property type="protein sequence ID" value="SPL71345.1"/>
    <property type="molecule type" value="Genomic_DNA"/>
</dbReference>
<evidence type="ECO:0000259" key="1">
    <source>
        <dbReference type="PROSITE" id="PS51708"/>
    </source>
</evidence>
<dbReference type="Gene3D" id="1.40.20.10">
    <property type="entry name" value="CHAD domain"/>
    <property type="match status" value="1"/>
</dbReference>
<dbReference type="Proteomes" id="UP000245974">
    <property type="component" value="Unassembled WGS sequence"/>
</dbReference>
<dbReference type="PROSITE" id="PS51708">
    <property type="entry name" value="CHAD"/>
    <property type="match status" value="1"/>
</dbReference>
<dbReference type="PANTHER" id="PTHR39339:SF1">
    <property type="entry name" value="CHAD DOMAIN-CONTAINING PROTEIN"/>
    <property type="match status" value="1"/>
</dbReference>
<dbReference type="InterPro" id="IPR038186">
    <property type="entry name" value="CHAD_dom_sf"/>
</dbReference>
<dbReference type="SUPFAM" id="SSF48371">
    <property type="entry name" value="ARM repeat"/>
    <property type="match status" value="1"/>
</dbReference>
<dbReference type="RefSeq" id="WP_121974768.1">
    <property type="nucleotide sequence ID" value="NZ_OOGT01000128.1"/>
</dbReference>
<dbReference type="PANTHER" id="PTHR39339">
    <property type="entry name" value="SLR1444 PROTEIN"/>
    <property type="match status" value="1"/>
</dbReference>
<gene>
    <name evidence="2" type="ORF">KPC_2523</name>
</gene>
<dbReference type="InterPro" id="IPR016024">
    <property type="entry name" value="ARM-type_fold"/>
</dbReference>
<keyword evidence="3" id="KW-1185">Reference proteome</keyword>
<dbReference type="InterPro" id="IPR007899">
    <property type="entry name" value="CHAD_dom"/>
</dbReference>
<accession>A0A2U3N154</accession>
<dbReference type="Pfam" id="PF05235">
    <property type="entry name" value="CHAD"/>
    <property type="match status" value="1"/>
</dbReference>
<evidence type="ECO:0000313" key="2">
    <source>
        <dbReference type="EMBL" id="SPL71345.1"/>
    </source>
</evidence>
<sequence>MKLKTIIFQAPKTFQQKLKQALINEGASINSKTLKYYDSNELDLYKLNIFCHSYQDNSQQFHNINIPKLSFSETFQLESILSKQFSLLSFLEGVKDHKSLRQVFKNIKSKDKILLTQIFETTINHLTHLFQFQDTGIEINIRTSQIIEPKQGFELFEVSFSFIEGTYTRFIEFIKNWIEKYHLYFYQYSSIEQSFDLLTAHIPAVCFQTVLKLSPDSSKDATIRKIVENCLEHLLPNISAISIDQFSAEHIHQTRVAIRRLRSALQSFSDWSNDIDPSWKAQLANLFRAFGSTRDRDAISESLLPKLEKIGAPHLELPKSSESSNKILKLIRSYPTQQLLLDLIEFCQNHTESTEKDDLKKSALKQITHLHHLVCKNAEKFLELDIEEKHQIRKRIKRLRYSLEFTSSLFTPKEVASYLKILKPAQEALGQFNDLCVADTMFKSMVEKEPKLWFSLGWIASEQQHILNLIQQNLIKLAQFKFRDH</sequence>
<dbReference type="AlphaFoldDB" id="A0A2U3N154"/>
<organism evidence="2 3">
    <name type="scientific">Acinetobacter stercoris</name>
    <dbReference type="NCBI Taxonomy" id="2126983"/>
    <lineage>
        <taxon>Bacteria</taxon>
        <taxon>Pseudomonadati</taxon>
        <taxon>Pseudomonadota</taxon>
        <taxon>Gammaproteobacteria</taxon>
        <taxon>Moraxellales</taxon>
        <taxon>Moraxellaceae</taxon>
        <taxon>Acinetobacter</taxon>
    </lineage>
</organism>
<feature type="domain" description="CHAD" evidence="1">
    <location>
        <begin position="216"/>
        <end position="485"/>
    </location>
</feature>
<dbReference type="InParanoid" id="A0A2U3N154"/>
<proteinExistence type="predicted"/>
<protein>
    <submittedName>
        <fullName evidence="2">CHAD domain protein</fullName>
    </submittedName>
</protein>
<reference evidence="3" key="1">
    <citation type="submission" date="2018-03" db="EMBL/GenBank/DDBJ databases">
        <authorList>
            <person name="Blom J."/>
        </authorList>
    </citation>
    <scope>NUCLEOTIDE SEQUENCE [LARGE SCALE GENOMIC DNA]</scope>
    <source>
        <strain evidence="3">KPC-SM-21</strain>
    </source>
</reference>